<accession>A0AAN9L8R6</accession>
<name>A0AAN9L8R6_CANGL</name>
<keyword evidence="1" id="KW-0812">Transmembrane</keyword>
<proteinExistence type="predicted"/>
<reference evidence="2 3" key="1">
    <citation type="submission" date="2024-01" db="EMBL/GenBank/DDBJ databases">
        <title>The genomes of 5 underutilized Papilionoideae crops provide insights into root nodulation and disease resistanc.</title>
        <authorList>
            <person name="Jiang F."/>
        </authorList>
    </citation>
    <scope>NUCLEOTIDE SEQUENCE [LARGE SCALE GENOMIC DNA]</scope>
    <source>
        <strain evidence="2">LVBAO_FW01</strain>
        <tissue evidence="2">Leaves</tissue>
    </source>
</reference>
<organism evidence="2 3">
    <name type="scientific">Canavalia gladiata</name>
    <name type="common">Sword bean</name>
    <name type="synonym">Dolichos gladiatus</name>
    <dbReference type="NCBI Taxonomy" id="3824"/>
    <lineage>
        <taxon>Eukaryota</taxon>
        <taxon>Viridiplantae</taxon>
        <taxon>Streptophyta</taxon>
        <taxon>Embryophyta</taxon>
        <taxon>Tracheophyta</taxon>
        <taxon>Spermatophyta</taxon>
        <taxon>Magnoliopsida</taxon>
        <taxon>eudicotyledons</taxon>
        <taxon>Gunneridae</taxon>
        <taxon>Pentapetalae</taxon>
        <taxon>rosids</taxon>
        <taxon>fabids</taxon>
        <taxon>Fabales</taxon>
        <taxon>Fabaceae</taxon>
        <taxon>Papilionoideae</taxon>
        <taxon>50 kb inversion clade</taxon>
        <taxon>NPAAA clade</taxon>
        <taxon>indigoferoid/millettioid clade</taxon>
        <taxon>Phaseoleae</taxon>
        <taxon>Canavalia</taxon>
    </lineage>
</organism>
<evidence type="ECO:0000256" key="1">
    <source>
        <dbReference type="SAM" id="Phobius"/>
    </source>
</evidence>
<evidence type="ECO:0000313" key="2">
    <source>
        <dbReference type="EMBL" id="KAK7331274.1"/>
    </source>
</evidence>
<keyword evidence="3" id="KW-1185">Reference proteome</keyword>
<keyword evidence="1" id="KW-1133">Transmembrane helix</keyword>
<gene>
    <name evidence="2" type="ORF">VNO77_25494</name>
</gene>
<dbReference type="AlphaFoldDB" id="A0AAN9L8R6"/>
<dbReference type="EMBL" id="JAYMYQ010000005">
    <property type="protein sequence ID" value="KAK7331274.1"/>
    <property type="molecule type" value="Genomic_DNA"/>
</dbReference>
<feature type="transmembrane region" description="Helical" evidence="1">
    <location>
        <begin position="74"/>
        <end position="103"/>
    </location>
</feature>
<sequence>MDSHSSTLQGPICSLPFSRFFKDVSPYALTKEVPFSPPLPFGRSYSCYLLEMTPYYSSFASSFEYGDGCPCLAFYWQIVLLLLVLSKFLSFSFIFLHVLPLLLKSVHAMVMPVLEASVSFITKFVTLGV</sequence>
<keyword evidence="1" id="KW-0472">Membrane</keyword>
<dbReference type="Proteomes" id="UP001367508">
    <property type="component" value="Unassembled WGS sequence"/>
</dbReference>
<comment type="caution">
    <text evidence="2">The sequence shown here is derived from an EMBL/GenBank/DDBJ whole genome shotgun (WGS) entry which is preliminary data.</text>
</comment>
<evidence type="ECO:0000313" key="3">
    <source>
        <dbReference type="Proteomes" id="UP001367508"/>
    </source>
</evidence>
<protein>
    <submittedName>
        <fullName evidence="2">Uncharacterized protein</fullName>
    </submittedName>
</protein>